<dbReference type="SUPFAM" id="SSF103378">
    <property type="entry name" value="2-methylcitrate dehydratase PrpD"/>
    <property type="match status" value="1"/>
</dbReference>
<comment type="similarity">
    <text evidence="1">Belongs to the PrpD family.</text>
</comment>
<dbReference type="PANTHER" id="PTHR16943">
    <property type="entry name" value="2-METHYLCITRATE DEHYDRATASE-RELATED"/>
    <property type="match status" value="1"/>
</dbReference>
<dbReference type="PANTHER" id="PTHR16943:SF8">
    <property type="entry name" value="2-METHYLCITRATE DEHYDRATASE"/>
    <property type="match status" value="1"/>
</dbReference>
<dbReference type="EMBL" id="CP108195">
    <property type="protein sequence ID" value="WTS11984.1"/>
    <property type="molecule type" value="Genomic_DNA"/>
</dbReference>
<accession>A0AAU1U257</accession>
<feature type="domain" description="MmgE/PrpD C-terminal" evidence="3">
    <location>
        <begin position="275"/>
        <end position="431"/>
    </location>
</feature>
<dbReference type="Pfam" id="PF19305">
    <property type="entry name" value="MmgE_PrpD_C"/>
    <property type="match status" value="1"/>
</dbReference>
<protein>
    <submittedName>
        <fullName evidence="4">MmgE/PrpD family protein</fullName>
    </submittedName>
</protein>
<gene>
    <name evidence="4" type="ORF">OHU69_13650</name>
</gene>
<dbReference type="InterPro" id="IPR036148">
    <property type="entry name" value="MmgE/PrpD_sf"/>
</dbReference>
<evidence type="ECO:0000259" key="2">
    <source>
        <dbReference type="Pfam" id="PF03972"/>
    </source>
</evidence>
<proteinExistence type="inferred from homology"/>
<dbReference type="Gene3D" id="1.10.4100.10">
    <property type="entry name" value="2-methylcitrate dehydratase PrpD"/>
    <property type="match status" value="1"/>
</dbReference>
<dbReference type="InterPro" id="IPR045337">
    <property type="entry name" value="MmgE_PrpD_C"/>
</dbReference>
<sequence length="462" mass="48033">MTDTQPSLTERLATHWADLPFEQIPTDVVERVKDNILDTLAVALAGAGTDEATRVNGALADVQGNGSGSLVWGTPHRLSPAHAALANGTAAHARDFDDGGGPGHAGSTVLPAAIAVAEATGADGPALIAATIAGYDIGYRTLQSLGGFAAHTDRGWHSSGTMGSFAAAAASAKVLGLDAERFADALGIAGSFTGGVWAFIDDGAWTKRIHPGKAGETGADAALLARAGITGPRRIFEAEWGGLFALYNGGEGFPEKALKELGVDFNVASAYIKPYACCRGSHSTIDAVLAMVDARDIRPQDVHRIVITAGETAVNMLSVDPIESVFDAQFSLPYAVAVALHHRRVGLDQFDPPRVGEPAVRATLDKISMQVDIDIQLEDGPLLEVEFTNGEKVTLVAGNPTTAKGSAENPLTHAEVVGKAEELLAPYGPSVADGLVRAVENLDNSRDLTELLRALRAGTRGD</sequence>
<dbReference type="InterPro" id="IPR005656">
    <property type="entry name" value="MmgE_PrpD"/>
</dbReference>
<reference evidence="4" key="1">
    <citation type="submission" date="2022-10" db="EMBL/GenBank/DDBJ databases">
        <title>The complete genomes of actinobacterial strains from the NBC collection.</title>
        <authorList>
            <person name="Joergensen T.S."/>
            <person name="Alvarez Arevalo M."/>
            <person name="Sterndorff E.B."/>
            <person name="Faurdal D."/>
            <person name="Vuksanovic O."/>
            <person name="Mourched A.-S."/>
            <person name="Charusanti P."/>
            <person name="Shaw S."/>
            <person name="Blin K."/>
            <person name="Weber T."/>
        </authorList>
    </citation>
    <scope>NUCLEOTIDE SEQUENCE</scope>
    <source>
        <strain evidence="4">NBC_00119</strain>
    </source>
</reference>
<evidence type="ECO:0000259" key="3">
    <source>
        <dbReference type="Pfam" id="PF19305"/>
    </source>
</evidence>
<evidence type="ECO:0000313" key="4">
    <source>
        <dbReference type="EMBL" id="WTS11984.1"/>
    </source>
</evidence>
<evidence type="ECO:0000256" key="1">
    <source>
        <dbReference type="ARBA" id="ARBA00006174"/>
    </source>
</evidence>
<dbReference type="InterPro" id="IPR045336">
    <property type="entry name" value="MmgE_PrpD_N"/>
</dbReference>
<dbReference type="Gene3D" id="3.30.1330.120">
    <property type="entry name" value="2-methylcitrate dehydratase PrpD"/>
    <property type="match status" value="1"/>
</dbReference>
<name>A0AAU1U257_9ACTN</name>
<dbReference type="InterPro" id="IPR042183">
    <property type="entry name" value="MmgE/PrpD_sf_1"/>
</dbReference>
<dbReference type="GO" id="GO:0016829">
    <property type="term" value="F:lyase activity"/>
    <property type="evidence" value="ECO:0007669"/>
    <property type="project" value="InterPro"/>
</dbReference>
<dbReference type="AlphaFoldDB" id="A0AAU1U257"/>
<dbReference type="Pfam" id="PF03972">
    <property type="entry name" value="MmgE_PrpD_N"/>
    <property type="match status" value="1"/>
</dbReference>
<dbReference type="InterPro" id="IPR042188">
    <property type="entry name" value="MmgE/PrpD_sf_2"/>
</dbReference>
<feature type="domain" description="MmgE/PrpD N-terminal" evidence="2">
    <location>
        <begin position="10"/>
        <end position="250"/>
    </location>
</feature>
<organism evidence="4">
    <name type="scientific">Streptomyces sp. NBC_00119</name>
    <dbReference type="NCBI Taxonomy" id="2975659"/>
    <lineage>
        <taxon>Bacteria</taxon>
        <taxon>Bacillati</taxon>
        <taxon>Actinomycetota</taxon>
        <taxon>Actinomycetes</taxon>
        <taxon>Kitasatosporales</taxon>
        <taxon>Streptomycetaceae</taxon>
        <taxon>Streptomyces</taxon>
    </lineage>
</organism>